<keyword evidence="3 6" id="KW-0694">RNA-binding</keyword>
<dbReference type="eggNOG" id="COG0261">
    <property type="taxonomic scope" value="Bacteria"/>
</dbReference>
<dbReference type="PANTHER" id="PTHR21349">
    <property type="entry name" value="50S RIBOSOMAL PROTEIN L21"/>
    <property type="match status" value="1"/>
</dbReference>
<accession>A0A091APJ8</accession>
<dbReference type="Pfam" id="PF00829">
    <property type="entry name" value="Ribosomal_L21p"/>
    <property type="match status" value="1"/>
</dbReference>
<dbReference type="GO" id="GO:0003735">
    <property type="term" value="F:structural constituent of ribosome"/>
    <property type="evidence" value="ECO:0007669"/>
    <property type="project" value="InterPro"/>
</dbReference>
<dbReference type="RefSeq" id="WP_022968006.1">
    <property type="nucleotide sequence ID" value="NZ_ATVD01000001.1"/>
</dbReference>
<dbReference type="PANTHER" id="PTHR21349:SF0">
    <property type="entry name" value="LARGE RIBOSOMAL SUBUNIT PROTEIN BL21M"/>
    <property type="match status" value="1"/>
</dbReference>
<dbReference type="PROSITE" id="PS01169">
    <property type="entry name" value="RIBOSOMAL_L21"/>
    <property type="match status" value="1"/>
</dbReference>
<sequence length="103" mass="11476">MYAVIVTGGKQYRVMKGETLRVEKLDAEVGAKVDIDKVLLIGNGETISVGTPNIAGALVSATIKSHGRLEKIRIVKFRRRKHHRKQMGHRQHYTEIEITGITG</sequence>
<keyword evidence="2 6" id="KW-0699">rRNA-binding</keyword>
<evidence type="ECO:0000256" key="6">
    <source>
        <dbReference type="HAMAP-Rule" id="MF_01363"/>
    </source>
</evidence>
<evidence type="ECO:0000256" key="7">
    <source>
        <dbReference type="RuleBase" id="RU000562"/>
    </source>
</evidence>
<dbReference type="Proteomes" id="UP000029385">
    <property type="component" value="Unassembled WGS sequence"/>
</dbReference>
<evidence type="ECO:0000313" key="8">
    <source>
        <dbReference type="EMBL" id="KFN41306.1"/>
    </source>
</evidence>
<dbReference type="EMBL" id="AVCI01000045">
    <property type="protein sequence ID" value="KFN41306.1"/>
    <property type="molecule type" value="Genomic_DNA"/>
</dbReference>
<name>A0A091APJ8_9GAMM</name>
<dbReference type="GO" id="GO:1990904">
    <property type="term" value="C:ribonucleoprotein complex"/>
    <property type="evidence" value="ECO:0007669"/>
    <property type="project" value="UniProtKB-KW"/>
</dbReference>
<dbReference type="InterPro" id="IPR028909">
    <property type="entry name" value="bL21-like"/>
</dbReference>
<dbReference type="SUPFAM" id="SSF141091">
    <property type="entry name" value="L21p-like"/>
    <property type="match status" value="1"/>
</dbReference>
<dbReference type="GO" id="GO:0019843">
    <property type="term" value="F:rRNA binding"/>
    <property type="evidence" value="ECO:0007669"/>
    <property type="project" value="UniProtKB-UniRule"/>
</dbReference>
<dbReference type="GO" id="GO:0005840">
    <property type="term" value="C:ribosome"/>
    <property type="evidence" value="ECO:0007669"/>
    <property type="project" value="UniProtKB-KW"/>
</dbReference>
<evidence type="ECO:0000256" key="2">
    <source>
        <dbReference type="ARBA" id="ARBA00022730"/>
    </source>
</evidence>
<proteinExistence type="inferred from homology"/>
<gene>
    <name evidence="6 8" type="primary">rplU</name>
    <name evidence="8" type="ORF">N789_05365</name>
</gene>
<evidence type="ECO:0000313" key="9">
    <source>
        <dbReference type="Proteomes" id="UP000029385"/>
    </source>
</evidence>
<dbReference type="AlphaFoldDB" id="A0A091APJ8"/>
<dbReference type="GO" id="GO:0005737">
    <property type="term" value="C:cytoplasm"/>
    <property type="evidence" value="ECO:0007669"/>
    <property type="project" value="UniProtKB-ARBA"/>
</dbReference>
<comment type="caution">
    <text evidence="8">The sequence shown here is derived from an EMBL/GenBank/DDBJ whole genome shotgun (WGS) entry which is preliminary data.</text>
</comment>
<dbReference type="InterPro" id="IPR001787">
    <property type="entry name" value="Ribosomal_bL21"/>
</dbReference>
<keyword evidence="9" id="KW-1185">Reference proteome</keyword>
<dbReference type="GO" id="GO:0006412">
    <property type="term" value="P:translation"/>
    <property type="evidence" value="ECO:0007669"/>
    <property type="project" value="UniProtKB-UniRule"/>
</dbReference>
<dbReference type="InterPro" id="IPR018258">
    <property type="entry name" value="Ribosomal_bL21_CS"/>
</dbReference>
<dbReference type="InterPro" id="IPR036164">
    <property type="entry name" value="bL21-like_sf"/>
</dbReference>
<keyword evidence="4 6" id="KW-0689">Ribosomal protein</keyword>
<evidence type="ECO:0000256" key="5">
    <source>
        <dbReference type="ARBA" id="ARBA00023274"/>
    </source>
</evidence>
<comment type="function">
    <text evidence="6 7">This protein binds to 23S rRNA in the presence of protein L20.</text>
</comment>
<dbReference type="NCBIfam" id="TIGR00061">
    <property type="entry name" value="L21"/>
    <property type="match status" value="1"/>
</dbReference>
<organism evidence="8 9">
    <name type="scientific">Arenimonas oryziterrae DSM 21050 = YC6267</name>
    <dbReference type="NCBI Taxonomy" id="1121015"/>
    <lineage>
        <taxon>Bacteria</taxon>
        <taxon>Pseudomonadati</taxon>
        <taxon>Pseudomonadota</taxon>
        <taxon>Gammaproteobacteria</taxon>
        <taxon>Lysobacterales</taxon>
        <taxon>Lysobacteraceae</taxon>
        <taxon>Arenimonas</taxon>
    </lineage>
</organism>
<dbReference type="STRING" id="1121015.GCA_000420545_00345"/>
<dbReference type="HAMAP" id="MF_01363">
    <property type="entry name" value="Ribosomal_bL21"/>
    <property type="match status" value="1"/>
</dbReference>
<protein>
    <recommendedName>
        <fullName evidence="6">Large ribosomal subunit protein bL21</fullName>
    </recommendedName>
</protein>
<evidence type="ECO:0000256" key="4">
    <source>
        <dbReference type="ARBA" id="ARBA00022980"/>
    </source>
</evidence>
<dbReference type="OrthoDB" id="9813334at2"/>
<evidence type="ECO:0000256" key="1">
    <source>
        <dbReference type="ARBA" id="ARBA00008563"/>
    </source>
</evidence>
<reference evidence="8 9" key="1">
    <citation type="submission" date="2013-09" db="EMBL/GenBank/DDBJ databases">
        <title>Genome sequencing of Arenimonas oryziterrae.</title>
        <authorList>
            <person name="Chen F."/>
            <person name="Wang G."/>
        </authorList>
    </citation>
    <scope>NUCLEOTIDE SEQUENCE [LARGE SCALE GENOMIC DNA]</scope>
    <source>
        <strain evidence="8 9">YC6267</strain>
    </source>
</reference>
<evidence type="ECO:0000256" key="3">
    <source>
        <dbReference type="ARBA" id="ARBA00022884"/>
    </source>
</evidence>
<keyword evidence="5 6" id="KW-0687">Ribonucleoprotein</keyword>
<comment type="subunit">
    <text evidence="6">Part of the 50S ribosomal subunit. Contacts protein L20.</text>
</comment>
<dbReference type="PATRIC" id="fig|1121015.4.peg.2744"/>
<comment type="similarity">
    <text evidence="1 6 7">Belongs to the bacterial ribosomal protein bL21 family.</text>
</comment>